<dbReference type="RefSeq" id="WP_115477971.1">
    <property type="nucleotide sequence ID" value="NZ_QRBF01000003.1"/>
</dbReference>
<reference evidence="4 5" key="1">
    <citation type="submission" date="2018-07" db="EMBL/GenBank/DDBJ databases">
        <title>Dyella monticola sp. nov. and Dyella psychrodurans sp. nov. isolated from monsoon evergreen broad-leaved forest soil of Dinghu Mountain, China.</title>
        <authorList>
            <person name="Gao Z."/>
            <person name="Qiu L."/>
        </authorList>
    </citation>
    <scope>NUCLEOTIDE SEQUENCE [LARGE SCALE GENOMIC DNA]</scope>
    <source>
        <strain evidence="4 5">4MSK11</strain>
    </source>
</reference>
<evidence type="ECO:0000313" key="5">
    <source>
        <dbReference type="Proteomes" id="UP000255334"/>
    </source>
</evidence>
<evidence type="ECO:0000256" key="1">
    <source>
        <dbReference type="ARBA" id="ARBA00022729"/>
    </source>
</evidence>
<gene>
    <name evidence="4" type="ORF">DWU99_10475</name>
</gene>
<dbReference type="InterPro" id="IPR027385">
    <property type="entry name" value="Beta-barrel_OMP"/>
</dbReference>
<feature type="domain" description="Outer membrane protein beta-barrel" evidence="3">
    <location>
        <begin position="13"/>
        <end position="207"/>
    </location>
</feature>
<keyword evidence="1 2" id="KW-0732">Signal</keyword>
<dbReference type="SUPFAM" id="SSF56925">
    <property type="entry name" value="OMPA-like"/>
    <property type="match status" value="1"/>
</dbReference>
<accession>A0A370X7C0</accession>
<dbReference type="Proteomes" id="UP000255334">
    <property type="component" value="Unassembled WGS sequence"/>
</dbReference>
<dbReference type="InterPro" id="IPR011250">
    <property type="entry name" value="OMP/PagP_B-barrel"/>
</dbReference>
<proteinExistence type="predicted"/>
<feature type="signal peptide" evidence="2">
    <location>
        <begin position="1"/>
        <end position="23"/>
    </location>
</feature>
<evidence type="ECO:0000259" key="3">
    <source>
        <dbReference type="Pfam" id="PF13505"/>
    </source>
</evidence>
<name>A0A370X7C0_9GAMM</name>
<dbReference type="EMBL" id="QRBF01000003">
    <property type="protein sequence ID" value="RDS84170.1"/>
    <property type="molecule type" value="Genomic_DNA"/>
</dbReference>
<keyword evidence="5" id="KW-1185">Reference proteome</keyword>
<dbReference type="OrthoDB" id="5735897at2"/>
<organism evidence="4 5">
    <name type="scientific">Dyella psychrodurans</name>
    <dbReference type="NCBI Taxonomy" id="1927960"/>
    <lineage>
        <taxon>Bacteria</taxon>
        <taxon>Pseudomonadati</taxon>
        <taxon>Pseudomonadota</taxon>
        <taxon>Gammaproteobacteria</taxon>
        <taxon>Lysobacterales</taxon>
        <taxon>Rhodanobacteraceae</taxon>
        <taxon>Dyella</taxon>
    </lineage>
</organism>
<dbReference type="Pfam" id="PF13505">
    <property type="entry name" value="OMP_b-brl"/>
    <property type="match status" value="1"/>
</dbReference>
<comment type="caution">
    <text evidence="4">The sequence shown here is derived from an EMBL/GenBank/DDBJ whole genome shotgun (WGS) entry which is preliminary data.</text>
</comment>
<feature type="chain" id="PRO_5016884524" description="Outer membrane protein beta-barrel domain-containing protein" evidence="2">
    <location>
        <begin position="24"/>
        <end position="207"/>
    </location>
</feature>
<evidence type="ECO:0000313" key="4">
    <source>
        <dbReference type="EMBL" id="RDS84170.1"/>
    </source>
</evidence>
<sequence>MKIGISKIAIGVAVAIASTSAMAVDGQIFVNGEAAGQDTAFNNLRDRDPTSWAGAVRLGYLWNAQSYTWGAETGYVDLGKVAGTNYNLVSSLGGPYDPVRISARTKGEILGGVFKWHAGDAYGWFFSVRGGWFHSQTDAHTHDTLGLISASASASGNGFYAGAGVGYDFNRHLGVSLNYDEYHSLAPGIWQGRFGTSVYGGTLEYRF</sequence>
<dbReference type="AlphaFoldDB" id="A0A370X7C0"/>
<dbReference type="Gene3D" id="2.40.160.20">
    <property type="match status" value="1"/>
</dbReference>
<evidence type="ECO:0000256" key="2">
    <source>
        <dbReference type="SAM" id="SignalP"/>
    </source>
</evidence>
<protein>
    <recommendedName>
        <fullName evidence="3">Outer membrane protein beta-barrel domain-containing protein</fullName>
    </recommendedName>
</protein>